<gene>
    <name evidence="2" type="ORF">DICPUDRAFT_80861</name>
</gene>
<dbReference type="FunCoup" id="F0ZRR9">
    <property type="interactions" value="937"/>
</dbReference>
<dbReference type="VEuPathDB" id="AmoebaDB:DICPUDRAFT_80861"/>
<dbReference type="InParanoid" id="F0ZRR9"/>
<sequence>MDDEIRVGFQVIGFYVFFITTIVLEKYTSNSINFHFIFPYEKDFERNKFLYKKAECLTICNLKEDPFEILLSLNKKSKIKTYKPVIIEGYTGSELSCITTAKKKGNFPPEIVDKFKLDKLTDRRIKINKLASVGRKENDKGSSITHSSISIFTHRFREGMDIDNIMHHSLNINYNSTESHIVLKKYNENSFVLALKDNGDKEEEILIDSLYSVLNGNQYNYI</sequence>
<organism evidence="2 3">
    <name type="scientific">Dictyostelium purpureum</name>
    <name type="common">Slime mold</name>
    <dbReference type="NCBI Taxonomy" id="5786"/>
    <lineage>
        <taxon>Eukaryota</taxon>
        <taxon>Amoebozoa</taxon>
        <taxon>Evosea</taxon>
        <taxon>Eumycetozoa</taxon>
        <taxon>Dictyostelia</taxon>
        <taxon>Dictyosteliales</taxon>
        <taxon>Dictyosteliaceae</taxon>
        <taxon>Dictyostelium</taxon>
    </lineage>
</organism>
<dbReference type="GeneID" id="10504464"/>
<dbReference type="OMA" id="AEYLTIC"/>
<dbReference type="eggNOG" id="ENOG502RI80">
    <property type="taxonomic scope" value="Eukaryota"/>
</dbReference>
<dbReference type="AlphaFoldDB" id="F0ZRR9"/>
<dbReference type="KEGG" id="dpp:DICPUDRAFT_80861"/>
<keyword evidence="1" id="KW-0812">Transmembrane</keyword>
<proteinExistence type="predicted"/>
<keyword evidence="1" id="KW-0472">Membrane</keyword>
<dbReference type="RefSeq" id="XP_003290117.1">
    <property type="nucleotide sequence ID" value="XM_003290069.1"/>
</dbReference>
<evidence type="ECO:0000256" key="1">
    <source>
        <dbReference type="SAM" id="Phobius"/>
    </source>
</evidence>
<keyword evidence="3" id="KW-1185">Reference proteome</keyword>
<evidence type="ECO:0000313" key="3">
    <source>
        <dbReference type="Proteomes" id="UP000001064"/>
    </source>
</evidence>
<dbReference type="EMBL" id="GL871145">
    <property type="protein sequence ID" value="EGC33366.1"/>
    <property type="molecule type" value="Genomic_DNA"/>
</dbReference>
<dbReference type="OrthoDB" id="10646717at2759"/>
<dbReference type="Proteomes" id="UP000001064">
    <property type="component" value="Unassembled WGS sequence"/>
</dbReference>
<keyword evidence="1" id="KW-1133">Transmembrane helix</keyword>
<reference evidence="3" key="1">
    <citation type="journal article" date="2011" name="Genome Biol.">
        <title>Comparative genomics of the social amoebae Dictyostelium discoideum and Dictyostelium purpureum.</title>
        <authorList>
            <consortium name="US DOE Joint Genome Institute (JGI-PGF)"/>
            <person name="Sucgang R."/>
            <person name="Kuo A."/>
            <person name="Tian X."/>
            <person name="Salerno W."/>
            <person name="Parikh A."/>
            <person name="Feasley C.L."/>
            <person name="Dalin E."/>
            <person name="Tu H."/>
            <person name="Huang E."/>
            <person name="Barry K."/>
            <person name="Lindquist E."/>
            <person name="Shapiro H."/>
            <person name="Bruce D."/>
            <person name="Schmutz J."/>
            <person name="Salamov A."/>
            <person name="Fey P."/>
            <person name="Gaudet P."/>
            <person name="Anjard C."/>
            <person name="Babu M.M."/>
            <person name="Basu S."/>
            <person name="Bushmanova Y."/>
            <person name="van der Wel H."/>
            <person name="Katoh-Kurasawa M."/>
            <person name="Dinh C."/>
            <person name="Coutinho P.M."/>
            <person name="Saito T."/>
            <person name="Elias M."/>
            <person name="Schaap P."/>
            <person name="Kay R.R."/>
            <person name="Henrissat B."/>
            <person name="Eichinger L."/>
            <person name="Rivero F."/>
            <person name="Putnam N.H."/>
            <person name="West C.M."/>
            <person name="Loomis W.F."/>
            <person name="Chisholm R.L."/>
            <person name="Shaulsky G."/>
            <person name="Strassmann J.E."/>
            <person name="Queller D.C."/>
            <person name="Kuspa A."/>
            <person name="Grigoriev I.V."/>
        </authorList>
    </citation>
    <scope>NUCLEOTIDE SEQUENCE [LARGE SCALE GENOMIC DNA]</scope>
    <source>
        <strain evidence="3">QSDP1</strain>
    </source>
</reference>
<feature type="transmembrane region" description="Helical" evidence="1">
    <location>
        <begin position="7"/>
        <end position="24"/>
    </location>
</feature>
<evidence type="ECO:0000313" key="2">
    <source>
        <dbReference type="EMBL" id="EGC33366.1"/>
    </source>
</evidence>
<name>F0ZRR9_DICPU</name>
<protein>
    <submittedName>
        <fullName evidence="2">Uncharacterized protein</fullName>
    </submittedName>
</protein>
<accession>F0ZRR9</accession>